<dbReference type="SUPFAM" id="SSF55190">
    <property type="entry name" value="Arginyl-tRNA synthetase (ArgRS), N-terminal 'additional' domain"/>
    <property type="match status" value="1"/>
</dbReference>
<dbReference type="Pfam" id="PF03485">
    <property type="entry name" value="Arg_tRNA_synt_N"/>
    <property type="match status" value="1"/>
</dbReference>
<dbReference type="AlphaFoldDB" id="A0A4Q2U8R5"/>
<accession>A0A4Q2U8R5</accession>
<evidence type="ECO:0000259" key="9">
    <source>
        <dbReference type="SMART" id="SM01016"/>
    </source>
</evidence>
<keyword evidence="11" id="KW-1185">Reference proteome</keyword>
<feature type="domain" description="Arginyl tRNA synthetase N-terminal" evidence="9">
    <location>
        <begin position="5"/>
        <end position="97"/>
    </location>
</feature>
<dbReference type="InterPro" id="IPR001278">
    <property type="entry name" value="Arg-tRNA-ligase"/>
</dbReference>
<dbReference type="InterPro" id="IPR009080">
    <property type="entry name" value="tRNAsynth_Ia_anticodon-bd"/>
</dbReference>
<dbReference type="Gene3D" id="1.10.730.10">
    <property type="entry name" value="Isoleucyl-tRNA Synthetase, Domain 1"/>
    <property type="match status" value="1"/>
</dbReference>
<evidence type="ECO:0000256" key="2">
    <source>
        <dbReference type="ARBA" id="ARBA00022598"/>
    </source>
</evidence>
<keyword evidence="2" id="KW-0436">Ligase</keyword>
<dbReference type="EMBL" id="QYBB01000004">
    <property type="protein sequence ID" value="RYC32890.1"/>
    <property type="molecule type" value="Genomic_DNA"/>
</dbReference>
<dbReference type="GO" id="GO:0005737">
    <property type="term" value="C:cytoplasm"/>
    <property type="evidence" value="ECO:0007669"/>
    <property type="project" value="InterPro"/>
</dbReference>
<dbReference type="OrthoDB" id="9803211at2"/>
<dbReference type="GO" id="GO:0004814">
    <property type="term" value="F:arginine-tRNA ligase activity"/>
    <property type="evidence" value="ECO:0007669"/>
    <property type="project" value="UniProtKB-EC"/>
</dbReference>
<evidence type="ECO:0000259" key="8">
    <source>
        <dbReference type="SMART" id="SM00836"/>
    </source>
</evidence>
<protein>
    <recommendedName>
        <fullName evidence="1">arginine--tRNA ligase</fullName>
        <ecNumber evidence="1">6.1.1.19</ecNumber>
    </recommendedName>
    <alternativeName>
        <fullName evidence="6">Arginyl-tRNA synthetase</fullName>
    </alternativeName>
</protein>
<dbReference type="Proteomes" id="UP000290759">
    <property type="component" value="Unassembled WGS sequence"/>
</dbReference>
<dbReference type="PANTHER" id="PTHR11956:SF5">
    <property type="entry name" value="ARGININE--TRNA LIGASE, CYTOPLASMIC"/>
    <property type="match status" value="1"/>
</dbReference>
<evidence type="ECO:0000256" key="1">
    <source>
        <dbReference type="ARBA" id="ARBA00012837"/>
    </source>
</evidence>
<dbReference type="Gene3D" id="3.30.1360.70">
    <property type="entry name" value="Arginyl tRNA synthetase N-terminal domain"/>
    <property type="match status" value="1"/>
</dbReference>
<dbReference type="InterPro" id="IPR005148">
    <property type="entry name" value="Arg-tRNA-synth_N"/>
</dbReference>
<reference evidence="10 11" key="2">
    <citation type="submission" date="2019-02" db="EMBL/GenBank/DDBJ databases">
        <title>'Lichenibacterium ramalinii' gen. nov. sp. nov., 'Lichenibacterium minor' gen. nov. sp. nov.</title>
        <authorList>
            <person name="Pankratov T."/>
        </authorList>
    </citation>
    <scope>NUCLEOTIDE SEQUENCE [LARGE SCALE GENOMIC DNA]</scope>
    <source>
        <strain evidence="10 11">RmlP026</strain>
    </source>
</reference>
<dbReference type="InterPro" id="IPR036695">
    <property type="entry name" value="Arg-tRNA-synth_N_sf"/>
</dbReference>
<name>A0A4Q2U8R5_9HYPH</name>
<keyword evidence="5" id="KW-0030">Aminoacyl-tRNA synthetase</keyword>
<proteinExistence type="predicted"/>
<dbReference type="GO" id="GO:0006420">
    <property type="term" value="P:arginyl-tRNA aminoacylation"/>
    <property type="evidence" value="ECO:0007669"/>
    <property type="project" value="InterPro"/>
</dbReference>
<dbReference type="SUPFAM" id="SSF47323">
    <property type="entry name" value="Anticodon-binding domain of a subclass of class I aminoacyl-tRNA synthetases"/>
    <property type="match status" value="1"/>
</dbReference>
<sequence length="357" mass="36799">MDLFDRYRRRTEASLRRCIADGVLPPDLDFGRFAATPSPSGAAFDVVVDAALVYARDAAAPAGDPVALARAIALDLATDPCSASVDVAGPGFVNVTLRPAAVLDAVASLLRGSGAGGGRGAAASAELRPDLSLGEARALVTAEQIAALSIAAGRPARPDGRGPIVVGPVTLRREARPPERTTVGGPSALAGLGADAFRFAVASRRPATSLHLDAAAWSERSRGNPAFNVPYAHARLRGVLRAGAALAIEPSPPSDADLSALTHAEDLALARSVVRYPHAIAAAAAAQAPHRVAAYLGALADAIHCRWNRSKDQPQLRFVNEEERVLSIARLGLVTASTLVLKSGLGILGVTAPDEML</sequence>
<reference evidence="10 11" key="1">
    <citation type="submission" date="2018-12" db="EMBL/GenBank/DDBJ databases">
        <authorList>
            <person name="Grouzdev D.S."/>
            <person name="Krutkina M.S."/>
        </authorList>
    </citation>
    <scope>NUCLEOTIDE SEQUENCE [LARGE SCALE GENOMIC DNA]</scope>
    <source>
        <strain evidence="10 11">RmlP026</strain>
    </source>
</reference>
<dbReference type="EC" id="6.1.1.19" evidence="1"/>
<evidence type="ECO:0000256" key="4">
    <source>
        <dbReference type="ARBA" id="ARBA00022840"/>
    </source>
</evidence>
<keyword evidence="3" id="KW-0547">Nucleotide-binding</keyword>
<evidence type="ECO:0000256" key="5">
    <source>
        <dbReference type="ARBA" id="ARBA00023146"/>
    </source>
</evidence>
<dbReference type="SMART" id="SM01016">
    <property type="entry name" value="Arg_tRNA_synt_N"/>
    <property type="match status" value="1"/>
</dbReference>
<dbReference type="RefSeq" id="WP_129224270.1">
    <property type="nucleotide sequence ID" value="NZ_QYBB01000004.1"/>
</dbReference>
<evidence type="ECO:0000313" key="10">
    <source>
        <dbReference type="EMBL" id="RYC32890.1"/>
    </source>
</evidence>
<dbReference type="InterPro" id="IPR008909">
    <property type="entry name" value="DALR_anticod-bd"/>
</dbReference>
<evidence type="ECO:0000256" key="7">
    <source>
        <dbReference type="ARBA" id="ARBA00049339"/>
    </source>
</evidence>
<gene>
    <name evidence="10" type="ORF">D3273_05330</name>
</gene>
<keyword evidence="4" id="KW-0067">ATP-binding</keyword>
<dbReference type="SMART" id="SM00836">
    <property type="entry name" value="DALR_1"/>
    <property type="match status" value="1"/>
</dbReference>
<evidence type="ECO:0000256" key="6">
    <source>
        <dbReference type="ARBA" id="ARBA00033033"/>
    </source>
</evidence>
<evidence type="ECO:0000256" key="3">
    <source>
        <dbReference type="ARBA" id="ARBA00022741"/>
    </source>
</evidence>
<evidence type="ECO:0000313" key="11">
    <source>
        <dbReference type="Proteomes" id="UP000290759"/>
    </source>
</evidence>
<comment type="caution">
    <text evidence="10">The sequence shown here is derived from an EMBL/GenBank/DDBJ whole genome shotgun (WGS) entry which is preliminary data.</text>
</comment>
<comment type="catalytic activity">
    <reaction evidence="7">
        <text>tRNA(Arg) + L-arginine + ATP = L-arginyl-tRNA(Arg) + AMP + diphosphate</text>
        <dbReference type="Rhea" id="RHEA:20301"/>
        <dbReference type="Rhea" id="RHEA-COMP:9658"/>
        <dbReference type="Rhea" id="RHEA-COMP:9673"/>
        <dbReference type="ChEBI" id="CHEBI:30616"/>
        <dbReference type="ChEBI" id="CHEBI:32682"/>
        <dbReference type="ChEBI" id="CHEBI:33019"/>
        <dbReference type="ChEBI" id="CHEBI:78442"/>
        <dbReference type="ChEBI" id="CHEBI:78513"/>
        <dbReference type="ChEBI" id="CHEBI:456215"/>
        <dbReference type="EC" id="6.1.1.19"/>
    </reaction>
</comment>
<feature type="domain" description="DALR anticodon binding" evidence="8">
    <location>
        <begin position="229"/>
        <end position="356"/>
    </location>
</feature>
<dbReference type="GO" id="GO:0005524">
    <property type="term" value="F:ATP binding"/>
    <property type="evidence" value="ECO:0007669"/>
    <property type="project" value="UniProtKB-KW"/>
</dbReference>
<dbReference type="Pfam" id="PF05746">
    <property type="entry name" value="DALR_1"/>
    <property type="match status" value="1"/>
</dbReference>
<organism evidence="10 11">
    <name type="scientific">Lichenibacterium minor</name>
    <dbReference type="NCBI Taxonomy" id="2316528"/>
    <lineage>
        <taxon>Bacteria</taxon>
        <taxon>Pseudomonadati</taxon>
        <taxon>Pseudomonadota</taxon>
        <taxon>Alphaproteobacteria</taxon>
        <taxon>Hyphomicrobiales</taxon>
        <taxon>Lichenihabitantaceae</taxon>
        <taxon>Lichenibacterium</taxon>
    </lineage>
</organism>
<dbReference type="PANTHER" id="PTHR11956">
    <property type="entry name" value="ARGINYL-TRNA SYNTHETASE"/>
    <property type="match status" value="1"/>
</dbReference>